<dbReference type="InterPro" id="IPR025202">
    <property type="entry name" value="PLD-like_dom"/>
</dbReference>
<keyword evidence="9" id="KW-1185">Reference proteome</keyword>
<name>A0A1X2H2R7_SYNRA</name>
<dbReference type="Proteomes" id="UP000242180">
    <property type="component" value="Unassembled WGS sequence"/>
</dbReference>
<dbReference type="PROSITE" id="PS50035">
    <property type="entry name" value="PLD"/>
    <property type="match status" value="1"/>
</dbReference>
<dbReference type="GO" id="GO:0016042">
    <property type="term" value="P:lipid catabolic process"/>
    <property type="evidence" value="ECO:0007669"/>
    <property type="project" value="UniProtKB-KW"/>
</dbReference>
<dbReference type="Gene3D" id="3.30.870.10">
    <property type="entry name" value="Endonuclease Chain A"/>
    <property type="match status" value="1"/>
</dbReference>
<evidence type="ECO:0000256" key="3">
    <source>
        <dbReference type="ARBA" id="ARBA00023098"/>
    </source>
</evidence>
<dbReference type="AlphaFoldDB" id="A0A1X2H2R7"/>
<evidence type="ECO:0000313" key="9">
    <source>
        <dbReference type="Proteomes" id="UP000242180"/>
    </source>
</evidence>
<evidence type="ECO:0000259" key="7">
    <source>
        <dbReference type="PROSITE" id="PS50035"/>
    </source>
</evidence>
<protein>
    <recommendedName>
        <fullName evidence="5">Mitochondrial cardiolipin hydrolase</fullName>
    </recommendedName>
</protein>
<sequence>MTGFPWADEEELNLPQLVRQSMASADAIVSDKEHLERTTSHFNALLEDKPRQGGEQDDRDALKLMNRLFAATSKAMESDADRRRLALLKKYMGCLIGTNLGVDVFLPEEAKEDENNDEEEEEEEEQQTGGRSWADIAQKQSSVDKSFITRQTRAFAADAAASRRERAHVRQWVKHCAYQSAEEEEEHFKGGFEPVYLPESSNFCMPLFFPSEQSYHTFITAIKSAEETLYVCIFSLTDNTTARAIRDAHRRGVDVRIITDNEQLENRGSDIGRLKEEEDIPTKQDNGDQFMHNKFAVVDNRIVITGSFNWSISARFKNRENVLITNLEPVVEAYHQEFLRLWDFF</sequence>
<evidence type="ECO:0000256" key="1">
    <source>
        <dbReference type="ARBA" id="ARBA00022801"/>
    </source>
</evidence>
<dbReference type="Pfam" id="PF13091">
    <property type="entry name" value="PLDc_2"/>
    <property type="match status" value="1"/>
</dbReference>
<evidence type="ECO:0000256" key="5">
    <source>
        <dbReference type="ARBA" id="ARBA00040549"/>
    </source>
</evidence>
<feature type="region of interest" description="Disordered" evidence="6">
    <location>
        <begin position="107"/>
        <end position="132"/>
    </location>
</feature>
<feature type="compositionally biased region" description="Acidic residues" evidence="6">
    <location>
        <begin position="110"/>
        <end position="126"/>
    </location>
</feature>
<evidence type="ECO:0000256" key="2">
    <source>
        <dbReference type="ARBA" id="ARBA00022963"/>
    </source>
</evidence>
<accession>A0A1X2H2R7</accession>
<dbReference type="SUPFAM" id="SSF56024">
    <property type="entry name" value="Phospholipase D/nuclease"/>
    <property type="match status" value="1"/>
</dbReference>
<evidence type="ECO:0000256" key="4">
    <source>
        <dbReference type="ARBA" id="ARBA00038012"/>
    </source>
</evidence>
<dbReference type="CDD" id="cd09171">
    <property type="entry name" value="PLDc_vPLD6_like"/>
    <property type="match status" value="1"/>
</dbReference>
<dbReference type="STRING" id="13706.A0A1X2H2R7"/>
<keyword evidence="3" id="KW-0443">Lipid metabolism</keyword>
<dbReference type="OrthoDB" id="5205528at2759"/>
<dbReference type="PANTHER" id="PTHR43856">
    <property type="entry name" value="CARDIOLIPIN HYDROLASE"/>
    <property type="match status" value="1"/>
</dbReference>
<comment type="similarity">
    <text evidence="4">Belongs to the phospholipase D family. MitoPLD/Zucchini subfamily.</text>
</comment>
<proteinExistence type="inferred from homology"/>
<comment type="caution">
    <text evidence="8">The sequence shown here is derived from an EMBL/GenBank/DDBJ whole genome shotgun (WGS) entry which is preliminary data.</text>
</comment>
<dbReference type="PANTHER" id="PTHR43856:SF1">
    <property type="entry name" value="MITOCHONDRIAL CARDIOLIPIN HYDROLASE"/>
    <property type="match status" value="1"/>
</dbReference>
<organism evidence="8 9">
    <name type="scientific">Syncephalastrum racemosum</name>
    <name type="common">Filamentous fungus</name>
    <dbReference type="NCBI Taxonomy" id="13706"/>
    <lineage>
        <taxon>Eukaryota</taxon>
        <taxon>Fungi</taxon>
        <taxon>Fungi incertae sedis</taxon>
        <taxon>Mucoromycota</taxon>
        <taxon>Mucoromycotina</taxon>
        <taxon>Mucoromycetes</taxon>
        <taxon>Mucorales</taxon>
        <taxon>Syncephalastraceae</taxon>
        <taxon>Syncephalastrum</taxon>
    </lineage>
</organism>
<dbReference type="InterPro" id="IPR051406">
    <property type="entry name" value="PLD_domain"/>
</dbReference>
<dbReference type="OMA" id="NDQMDEC"/>
<dbReference type="InParanoid" id="A0A1X2H2R7"/>
<keyword evidence="2" id="KW-0442">Lipid degradation</keyword>
<dbReference type="GO" id="GO:0016891">
    <property type="term" value="F:RNA endonuclease activity producing 5'-phosphomonoesters, hydrolytic mechanism"/>
    <property type="evidence" value="ECO:0007669"/>
    <property type="project" value="TreeGrafter"/>
</dbReference>
<keyword evidence="1" id="KW-0378">Hydrolase</keyword>
<feature type="domain" description="PLD phosphodiesterase" evidence="7">
    <location>
        <begin position="287"/>
        <end position="314"/>
    </location>
</feature>
<gene>
    <name evidence="8" type="ORF">BCR43DRAFT_497694</name>
</gene>
<reference evidence="8 9" key="1">
    <citation type="submission" date="2016-07" db="EMBL/GenBank/DDBJ databases">
        <title>Pervasive Adenine N6-methylation of Active Genes in Fungi.</title>
        <authorList>
            <consortium name="DOE Joint Genome Institute"/>
            <person name="Mondo S.J."/>
            <person name="Dannebaum R.O."/>
            <person name="Kuo R.C."/>
            <person name="Labutti K."/>
            <person name="Haridas S."/>
            <person name="Kuo A."/>
            <person name="Salamov A."/>
            <person name="Ahrendt S.R."/>
            <person name="Lipzen A."/>
            <person name="Sullivan W."/>
            <person name="Andreopoulos W.B."/>
            <person name="Clum A."/>
            <person name="Lindquist E."/>
            <person name="Daum C."/>
            <person name="Ramamoorthy G.K."/>
            <person name="Gryganskyi A."/>
            <person name="Culley D."/>
            <person name="Magnuson J.K."/>
            <person name="James T.Y."/>
            <person name="O'Malley M.A."/>
            <person name="Stajich J.E."/>
            <person name="Spatafora J.W."/>
            <person name="Visel A."/>
            <person name="Grigoriev I.V."/>
        </authorList>
    </citation>
    <scope>NUCLEOTIDE SEQUENCE [LARGE SCALE GENOMIC DNA]</scope>
    <source>
        <strain evidence="8 9">NRRL 2496</strain>
    </source>
</reference>
<dbReference type="EMBL" id="MCGN01000010">
    <property type="protein sequence ID" value="ORY92039.1"/>
    <property type="molecule type" value="Genomic_DNA"/>
</dbReference>
<dbReference type="SMART" id="SM00155">
    <property type="entry name" value="PLDc"/>
    <property type="match status" value="1"/>
</dbReference>
<dbReference type="InterPro" id="IPR001736">
    <property type="entry name" value="PLipase_D/transphosphatidylase"/>
</dbReference>
<evidence type="ECO:0000256" key="6">
    <source>
        <dbReference type="SAM" id="MobiDB-lite"/>
    </source>
</evidence>
<evidence type="ECO:0000313" key="8">
    <source>
        <dbReference type="EMBL" id="ORY92039.1"/>
    </source>
</evidence>